<evidence type="ECO:0000313" key="2">
    <source>
        <dbReference type="Proteomes" id="UP001230289"/>
    </source>
</evidence>
<proteinExistence type="predicted"/>
<dbReference type="RefSeq" id="WP_308489705.1">
    <property type="nucleotide sequence ID" value="NZ_JAVFCB010000007.1"/>
</dbReference>
<accession>A0ABU0XLZ9</accession>
<keyword evidence="2" id="KW-1185">Reference proteome</keyword>
<organism evidence="1 2">
    <name type="scientific">Microbacterium capsulatum</name>
    <dbReference type="NCBI Taxonomy" id="3041921"/>
    <lineage>
        <taxon>Bacteria</taxon>
        <taxon>Bacillati</taxon>
        <taxon>Actinomycetota</taxon>
        <taxon>Actinomycetes</taxon>
        <taxon>Micrococcales</taxon>
        <taxon>Microbacteriaceae</taxon>
        <taxon>Microbacterium</taxon>
    </lineage>
</organism>
<evidence type="ECO:0000313" key="1">
    <source>
        <dbReference type="EMBL" id="MDQ4214760.1"/>
    </source>
</evidence>
<name>A0ABU0XLZ9_9MICO</name>
<dbReference type="EMBL" id="JAVFCB010000007">
    <property type="protein sequence ID" value="MDQ4214760.1"/>
    <property type="molecule type" value="Genomic_DNA"/>
</dbReference>
<gene>
    <name evidence="1" type="ORF">RBR11_12625</name>
</gene>
<comment type="caution">
    <text evidence="1">The sequence shown here is derived from an EMBL/GenBank/DDBJ whole genome shotgun (WGS) entry which is preliminary data.</text>
</comment>
<sequence length="120" mass="13560">MANNTNTEDERRTACALLWRQGMTERAPLRLGFRTVDEQQRRIAACATWMGMTIVEQFTGTIRYRVEAGDRLNGLTRMLDKHHVDCVIVTRACLRGIDGDDLIALTVRLANRGIDLVLAD</sequence>
<dbReference type="Proteomes" id="UP001230289">
    <property type="component" value="Unassembled WGS sequence"/>
</dbReference>
<protein>
    <recommendedName>
        <fullName evidence="3">Resolvase/invertase-type recombinase catalytic domain-containing protein</fullName>
    </recommendedName>
</protein>
<reference evidence="1 2" key="1">
    <citation type="submission" date="2023-08" db="EMBL/GenBank/DDBJ databases">
        <title>Microbacterium sp. nov., isolated from a waste landfill.</title>
        <authorList>
            <person name="Wen W."/>
        </authorList>
    </citation>
    <scope>NUCLEOTIDE SEQUENCE [LARGE SCALE GENOMIC DNA]</scope>
    <source>
        <strain evidence="1 2">ASV81</strain>
    </source>
</reference>
<evidence type="ECO:0008006" key="3">
    <source>
        <dbReference type="Google" id="ProtNLM"/>
    </source>
</evidence>